<evidence type="ECO:0000313" key="1">
    <source>
        <dbReference type="EMBL" id="MBB6344341.1"/>
    </source>
</evidence>
<organism evidence="1 2">
    <name type="scientific">Nonomuraea muscovyensis</name>
    <dbReference type="NCBI Taxonomy" id="1124761"/>
    <lineage>
        <taxon>Bacteria</taxon>
        <taxon>Bacillati</taxon>
        <taxon>Actinomycetota</taxon>
        <taxon>Actinomycetes</taxon>
        <taxon>Streptosporangiales</taxon>
        <taxon>Streptosporangiaceae</taxon>
        <taxon>Nonomuraea</taxon>
    </lineage>
</organism>
<comment type="caution">
    <text evidence="1">The sequence shown here is derived from an EMBL/GenBank/DDBJ whole genome shotgun (WGS) entry which is preliminary data.</text>
</comment>
<evidence type="ECO:0000313" key="2">
    <source>
        <dbReference type="Proteomes" id="UP000583800"/>
    </source>
</evidence>
<dbReference type="Proteomes" id="UP000583800">
    <property type="component" value="Unassembled WGS sequence"/>
</dbReference>
<proteinExistence type="predicted"/>
<reference evidence="1 2" key="1">
    <citation type="submission" date="2020-08" db="EMBL/GenBank/DDBJ databases">
        <title>Sequencing the genomes of 1000 actinobacteria strains.</title>
        <authorList>
            <person name="Klenk H.-P."/>
        </authorList>
    </citation>
    <scope>NUCLEOTIDE SEQUENCE [LARGE SCALE GENOMIC DNA]</scope>
    <source>
        <strain evidence="1 2">DSM 45913</strain>
    </source>
</reference>
<accession>A0A7X0BY87</accession>
<dbReference type="AlphaFoldDB" id="A0A7X0BY87"/>
<dbReference type="EMBL" id="JACHJB010000001">
    <property type="protein sequence ID" value="MBB6344341.1"/>
    <property type="molecule type" value="Genomic_DNA"/>
</dbReference>
<keyword evidence="2" id="KW-1185">Reference proteome</keyword>
<protein>
    <submittedName>
        <fullName evidence="1">Uncharacterized protein</fullName>
    </submittedName>
</protein>
<name>A0A7X0BY87_9ACTN</name>
<dbReference type="RefSeq" id="WP_221495760.1">
    <property type="nucleotide sequence ID" value="NZ_JACHJB010000001.1"/>
</dbReference>
<sequence length="254" mass="27338">MSRAVDLTAAAARFTERRLRVRPVDQSWQERAWAFYDNVPEVRFAAQWVANAMSGARLVAGRRAEDGTIEPAPDGHRATELVTGIAGGPEGQAQLLGDFGPHLVVAGEGWIVIRPSIAQGHVSGEEWRVLSVAEVTQQGGKLVAEIDGIPVTIPAHDPDQPTDSAAPVAIRVWEPHPRRHLEADSPVRSSLGLLEELHLLNAAVAAIARSRLTGRGVLLVPKGARFPTSPAQGDAEDDLLEVFMQVAETAYKEP</sequence>
<gene>
    <name evidence="1" type="ORF">FHU36_000850</name>
</gene>